<feature type="region of interest" description="Disordered" evidence="1">
    <location>
        <begin position="203"/>
        <end position="224"/>
    </location>
</feature>
<gene>
    <name evidence="2" type="ORF">GCM10010387_29860</name>
</gene>
<comment type="caution">
    <text evidence="2">The sequence shown here is derived from an EMBL/GenBank/DDBJ whole genome shotgun (WGS) entry which is preliminary data.</text>
</comment>
<keyword evidence="3" id="KW-1185">Reference proteome</keyword>
<evidence type="ECO:0000256" key="1">
    <source>
        <dbReference type="SAM" id="MobiDB-lite"/>
    </source>
</evidence>
<accession>A0A918Q6N3</accession>
<dbReference type="AlphaFoldDB" id="A0A918Q6N3"/>
<organism evidence="2 3">
    <name type="scientific">Streptomyces inusitatus</name>
    <dbReference type="NCBI Taxonomy" id="68221"/>
    <lineage>
        <taxon>Bacteria</taxon>
        <taxon>Bacillati</taxon>
        <taxon>Actinomycetota</taxon>
        <taxon>Actinomycetes</taxon>
        <taxon>Kitasatosporales</taxon>
        <taxon>Streptomycetaceae</taxon>
        <taxon>Streptomyces</taxon>
    </lineage>
</organism>
<reference evidence="2" key="1">
    <citation type="journal article" date="2014" name="Int. J. Syst. Evol. Microbiol.">
        <title>Complete genome sequence of Corynebacterium casei LMG S-19264T (=DSM 44701T), isolated from a smear-ripened cheese.</title>
        <authorList>
            <consortium name="US DOE Joint Genome Institute (JGI-PGF)"/>
            <person name="Walter F."/>
            <person name="Albersmeier A."/>
            <person name="Kalinowski J."/>
            <person name="Ruckert C."/>
        </authorList>
    </citation>
    <scope>NUCLEOTIDE SEQUENCE</scope>
    <source>
        <strain evidence="2">JCM 4988</strain>
    </source>
</reference>
<evidence type="ECO:0000313" key="2">
    <source>
        <dbReference type="EMBL" id="GGZ33696.1"/>
    </source>
</evidence>
<evidence type="ECO:0000313" key="3">
    <source>
        <dbReference type="Proteomes" id="UP000630936"/>
    </source>
</evidence>
<protein>
    <submittedName>
        <fullName evidence="2">Uncharacterized protein</fullName>
    </submittedName>
</protein>
<sequence length="224" mass="23506">MPTPAPPLWFRLPPGYHSLDALDLPLIERSASPVLTPLLEGTGLLGPALRDTRTLTNLLAAMWTSETAHMSIGVHPDGEHGASVSLFSLSMAGIASRTAGLAVAQCALAQMNSPLWSESTGRLLTLSSGLPAALVAGTLVSPPDESLEELGITADFEGVFQARLTIPCPTGEHIAVADLTSAAVRNSEAYTSILEGIGQTMSFSEPVETPEPAPRPTSRIRDLF</sequence>
<dbReference type="Proteomes" id="UP000630936">
    <property type="component" value="Unassembled WGS sequence"/>
</dbReference>
<dbReference type="EMBL" id="BMWG01000007">
    <property type="protein sequence ID" value="GGZ33696.1"/>
    <property type="molecule type" value="Genomic_DNA"/>
</dbReference>
<proteinExistence type="predicted"/>
<reference evidence="2" key="2">
    <citation type="submission" date="2020-09" db="EMBL/GenBank/DDBJ databases">
        <authorList>
            <person name="Sun Q."/>
            <person name="Ohkuma M."/>
        </authorList>
    </citation>
    <scope>NUCLEOTIDE SEQUENCE</scope>
    <source>
        <strain evidence="2">JCM 4988</strain>
    </source>
</reference>
<name>A0A918Q6N3_9ACTN</name>